<evidence type="ECO:0000313" key="3">
    <source>
        <dbReference type="EMBL" id="SDX98885.1"/>
    </source>
</evidence>
<dbReference type="EMBL" id="FNPH01000001">
    <property type="protein sequence ID" value="SDX98885.1"/>
    <property type="molecule type" value="Genomic_DNA"/>
</dbReference>
<evidence type="ECO:0000256" key="1">
    <source>
        <dbReference type="SAM" id="MobiDB-lite"/>
    </source>
</evidence>
<gene>
    <name evidence="3" type="ORF">SAMN05444365_101304</name>
</gene>
<name>A0A1H3G758_9ACTN</name>
<proteinExistence type="predicted"/>
<keyword evidence="2" id="KW-0812">Transmembrane</keyword>
<accession>A0A1H3G758</accession>
<evidence type="ECO:0000256" key="2">
    <source>
        <dbReference type="SAM" id="Phobius"/>
    </source>
</evidence>
<organism evidence="3 4">
    <name type="scientific">Micromonospora pattaloongensis</name>
    <dbReference type="NCBI Taxonomy" id="405436"/>
    <lineage>
        <taxon>Bacteria</taxon>
        <taxon>Bacillati</taxon>
        <taxon>Actinomycetota</taxon>
        <taxon>Actinomycetes</taxon>
        <taxon>Micromonosporales</taxon>
        <taxon>Micromonosporaceae</taxon>
        <taxon>Micromonospora</taxon>
    </lineage>
</organism>
<sequence>MTDSPTTPRDTPPIWAGATSTTPDTENAAAEPDAADAPPPRRGGRGWLIALAIAVPVVLALLVCGGIAALASGVQQMGRDADETRHGRERASAACLDLEKRLNRLAPPGAATDATERAAAIRAENAAVRPFLARVEQVRRVPGHDEDAERDGHRGAWQESWGLLLNARTAYAEALERQEVGGQRAFFLAPQTGDGTPALEVLQDGPDSCAGVLRRLTAPDL</sequence>
<dbReference type="AlphaFoldDB" id="A0A1H3G758"/>
<evidence type="ECO:0000313" key="4">
    <source>
        <dbReference type="Proteomes" id="UP000242415"/>
    </source>
</evidence>
<feature type="region of interest" description="Disordered" evidence="1">
    <location>
        <begin position="1"/>
        <end position="40"/>
    </location>
</feature>
<reference evidence="4" key="1">
    <citation type="submission" date="2016-10" db="EMBL/GenBank/DDBJ databases">
        <authorList>
            <person name="Varghese N."/>
            <person name="Submissions S."/>
        </authorList>
    </citation>
    <scope>NUCLEOTIDE SEQUENCE [LARGE SCALE GENOMIC DNA]</scope>
    <source>
        <strain evidence="4">DSM 45245</strain>
    </source>
</reference>
<dbReference type="STRING" id="405436.SAMN05444365_101304"/>
<dbReference type="Proteomes" id="UP000242415">
    <property type="component" value="Unassembled WGS sequence"/>
</dbReference>
<feature type="transmembrane region" description="Helical" evidence="2">
    <location>
        <begin position="47"/>
        <end position="71"/>
    </location>
</feature>
<keyword evidence="2" id="KW-0472">Membrane</keyword>
<dbReference type="RefSeq" id="WP_091550414.1">
    <property type="nucleotide sequence ID" value="NZ_FNPH01000001.1"/>
</dbReference>
<feature type="compositionally biased region" description="Low complexity" evidence="1">
    <location>
        <begin position="1"/>
        <end position="13"/>
    </location>
</feature>
<protein>
    <submittedName>
        <fullName evidence="3">Uncharacterized protein</fullName>
    </submittedName>
</protein>
<dbReference type="OrthoDB" id="3296075at2"/>
<keyword evidence="2" id="KW-1133">Transmembrane helix</keyword>
<keyword evidence="4" id="KW-1185">Reference proteome</keyword>